<dbReference type="EMBL" id="BJVJ01000065">
    <property type="protein sequence ID" value="GEL25837.1"/>
    <property type="molecule type" value="Genomic_DNA"/>
</dbReference>
<dbReference type="AlphaFoldDB" id="A0A511DN95"/>
<feature type="region of interest" description="Disordered" evidence="1">
    <location>
        <begin position="29"/>
        <end position="61"/>
    </location>
</feature>
<comment type="caution">
    <text evidence="2">The sequence shown here is derived from an EMBL/GenBank/DDBJ whole genome shotgun (WGS) entry which is preliminary data.</text>
</comment>
<proteinExistence type="predicted"/>
<organism evidence="2 3">
    <name type="scientific">Pseudonocardia sulfidoxydans NBRC 16205</name>
    <dbReference type="NCBI Taxonomy" id="1223511"/>
    <lineage>
        <taxon>Bacteria</taxon>
        <taxon>Bacillati</taxon>
        <taxon>Actinomycetota</taxon>
        <taxon>Actinomycetes</taxon>
        <taxon>Pseudonocardiales</taxon>
        <taxon>Pseudonocardiaceae</taxon>
        <taxon>Pseudonocardia</taxon>
    </lineage>
</organism>
<keyword evidence="3" id="KW-1185">Reference proteome</keyword>
<evidence type="ECO:0000256" key="1">
    <source>
        <dbReference type="SAM" id="MobiDB-lite"/>
    </source>
</evidence>
<reference evidence="2 3" key="1">
    <citation type="submission" date="2019-07" db="EMBL/GenBank/DDBJ databases">
        <title>Whole genome shotgun sequence of Pseudonocardia sulfidoxydans NBRC 16205.</title>
        <authorList>
            <person name="Hosoyama A."/>
            <person name="Uohara A."/>
            <person name="Ohji S."/>
            <person name="Ichikawa N."/>
        </authorList>
    </citation>
    <scope>NUCLEOTIDE SEQUENCE [LARGE SCALE GENOMIC DNA]</scope>
    <source>
        <strain evidence="2 3">NBRC 16205</strain>
    </source>
</reference>
<evidence type="ECO:0000313" key="2">
    <source>
        <dbReference type="EMBL" id="GEL25837.1"/>
    </source>
</evidence>
<dbReference type="RefSeq" id="WP_147112758.1">
    <property type="nucleotide sequence ID" value="NZ_BJVJ01000065.1"/>
</dbReference>
<protein>
    <submittedName>
        <fullName evidence="2">Uncharacterized protein</fullName>
    </submittedName>
</protein>
<accession>A0A511DN95</accession>
<evidence type="ECO:0000313" key="3">
    <source>
        <dbReference type="Proteomes" id="UP000321685"/>
    </source>
</evidence>
<sequence>MDEPDVVAAVARRRKEIAARLEELRTRRRRLADPGTSRSTAADVESAERSALAARHHAEDARQRVVQRHELSVRRHLEAAAVLAAAGDQEAAARHRAAAAAAREVPPPVFEE</sequence>
<dbReference type="Proteomes" id="UP000321685">
    <property type="component" value="Unassembled WGS sequence"/>
</dbReference>
<name>A0A511DN95_9PSEU</name>
<gene>
    <name evidence="2" type="ORF">PSU4_47910</name>
</gene>